<reference evidence="6 7" key="1">
    <citation type="journal article" date="2003" name="Proc. Natl. Acad. Sci. U.S.A.">
        <title>Complete genome sequence and analysis of Wolinella succinogenes.</title>
        <authorList>
            <person name="Baar C."/>
            <person name="Eppinger M."/>
            <person name="Raddatz G."/>
            <person name="Simon JM."/>
            <person name="Lanz C."/>
            <person name="Klimmek O."/>
            <person name="Nandakumar R."/>
            <person name="Gross R."/>
            <person name="Rosinus A."/>
            <person name="Keller H."/>
            <person name="Jagtap P."/>
            <person name="Linke B."/>
            <person name="Meyer F."/>
            <person name="Lederer H."/>
            <person name="Schuster S.C."/>
        </authorList>
    </citation>
    <scope>NUCLEOTIDE SEQUENCE [LARGE SCALE GENOMIC DNA]</scope>
    <source>
        <strain evidence="7">ATCC 29543 / DSM 1740 / CCUG 13145 / JCM 31913 / LMG 7466 / NCTC 11488 / FDC 602W</strain>
    </source>
</reference>
<evidence type="ECO:0000259" key="5">
    <source>
        <dbReference type="Pfam" id="PF04073"/>
    </source>
</evidence>
<dbReference type="GO" id="GO:0006412">
    <property type="term" value="P:translation"/>
    <property type="evidence" value="ECO:0007669"/>
    <property type="project" value="UniProtKB-KW"/>
</dbReference>
<sequence>MSQKTNAARILDKKGIAYEIIDYEVDEEDLSAVHVAQTLGMDEEEIYKTLVCVSETGEYLVICLPAPATLDLKALARNAQCKRCELIPTKELLKVTGYIRGGCSPLGMKKHYRTFIDSRARERECVCVSAGMRGKQIRLAPEKLKEACEAEWVDL</sequence>
<dbReference type="PIRSF" id="PIRSF006181">
    <property type="entry name" value="EbsC_YbaK"/>
    <property type="match status" value="1"/>
</dbReference>
<keyword evidence="7" id="KW-1185">Reference proteome</keyword>
<dbReference type="GO" id="GO:0016829">
    <property type="term" value="F:lyase activity"/>
    <property type="evidence" value="ECO:0007669"/>
    <property type="project" value="UniProtKB-KW"/>
</dbReference>
<dbReference type="CDD" id="cd00002">
    <property type="entry name" value="YbaK_deacylase"/>
    <property type="match status" value="1"/>
</dbReference>
<dbReference type="RefSeq" id="WP_011139463.1">
    <property type="nucleotide sequence ID" value="NC_005090.1"/>
</dbReference>
<dbReference type="InterPro" id="IPR036754">
    <property type="entry name" value="YbaK/aa-tRNA-synt-asso_dom_sf"/>
</dbReference>
<dbReference type="SUPFAM" id="SSF55826">
    <property type="entry name" value="YbaK/ProRS associated domain"/>
    <property type="match status" value="1"/>
</dbReference>
<dbReference type="InterPro" id="IPR004369">
    <property type="entry name" value="Prolyl-tRNA_editing_YbaK/EbsC"/>
</dbReference>
<feature type="domain" description="YbaK/aminoacyl-tRNA synthetase-associated" evidence="5">
    <location>
        <begin position="32"/>
        <end position="145"/>
    </location>
</feature>
<dbReference type="AlphaFoldDB" id="Q7MR60"/>
<dbReference type="GO" id="GO:0002161">
    <property type="term" value="F:aminoacyl-tRNA deacylase activity"/>
    <property type="evidence" value="ECO:0007669"/>
    <property type="project" value="InterPro"/>
</dbReference>
<accession>Q7MR60</accession>
<dbReference type="Gene3D" id="3.90.960.10">
    <property type="entry name" value="YbaK/aminoacyl-tRNA synthetase-associated domain"/>
    <property type="match status" value="1"/>
</dbReference>
<dbReference type="STRING" id="273121.WS1648"/>
<dbReference type="NCBIfam" id="TIGR00011">
    <property type="entry name" value="YbaK_EbsC"/>
    <property type="match status" value="1"/>
</dbReference>
<comment type="similarity">
    <text evidence="1 4">Belongs to the prolyl-tRNA editing family. YbaK/EbsC subfamily.</text>
</comment>
<dbReference type="Proteomes" id="UP000000422">
    <property type="component" value="Chromosome"/>
</dbReference>
<evidence type="ECO:0000256" key="2">
    <source>
        <dbReference type="ARBA" id="ARBA00022917"/>
    </source>
</evidence>
<organism evidence="7">
    <name type="scientific">Wolinella succinogenes (strain ATCC 29543 / DSM 1740 / CCUG 13145 / JCM 31913 / LMG 7466 / NCTC 11488 / FDC 602W)</name>
    <name type="common">Vibrio succinogenes</name>
    <dbReference type="NCBI Taxonomy" id="273121"/>
    <lineage>
        <taxon>Bacteria</taxon>
        <taxon>Pseudomonadati</taxon>
        <taxon>Campylobacterota</taxon>
        <taxon>Epsilonproteobacteria</taxon>
        <taxon>Campylobacterales</taxon>
        <taxon>Helicobacteraceae</taxon>
        <taxon>Wolinella</taxon>
    </lineage>
</organism>
<dbReference type="EMBL" id="BX571661">
    <property type="protein sequence ID" value="CAE10679.1"/>
    <property type="molecule type" value="Genomic_DNA"/>
</dbReference>
<dbReference type="eggNOG" id="COG2606">
    <property type="taxonomic scope" value="Bacteria"/>
</dbReference>
<dbReference type="PANTHER" id="PTHR30411">
    <property type="entry name" value="CYTOPLASMIC PROTEIN"/>
    <property type="match status" value="1"/>
</dbReference>
<evidence type="ECO:0000256" key="1">
    <source>
        <dbReference type="ARBA" id="ARBA00009798"/>
    </source>
</evidence>
<protein>
    <recommendedName>
        <fullName evidence="4">Cys-tRNA(Pro)/Cys-tRNA(Cys) deacylase</fullName>
        <ecNumber evidence="4">4.2.-.-</ecNumber>
    </recommendedName>
</protein>
<name>Q7MR60_WOLSU</name>
<dbReference type="PANTHER" id="PTHR30411:SF0">
    <property type="entry name" value="CYS-TRNA(PRO)_CYS-TRNA(CYS) DEACYLASE YBAK"/>
    <property type="match status" value="1"/>
</dbReference>
<dbReference type="EC" id="4.2.-.-" evidence="4"/>
<evidence type="ECO:0000313" key="6">
    <source>
        <dbReference type="EMBL" id="CAE10679.1"/>
    </source>
</evidence>
<evidence type="ECO:0000256" key="4">
    <source>
        <dbReference type="PIRNR" id="PIRNR006181"/>
    </source>
</evidence>
<dbReference type="Pfam" id="PF04073">
    <property type="entry name" value="tRNA_edit"/>
    <property type="match status" value="1"/>
</dbReference>
<proteinExistence type="inferred from homology"/>
<evidence type="ECO:0000313" key="7">
    <source>
        <dbReference type="Proteomes" id="UP000000422"/>
    </source>
</evidence>
<dbReference type="HOGENOM" id="CLU_094875_3_0_7"/>
<dbReference type="InterPro" id="IPR007214">
    <property type="entry name" value="YbaK/aa-tRNA-synth-assoc-dom"/>
</dbReference>
<keyword evidence="3 4" id="KW-0456">Lyase</keyword>
<dbReference type="KEGG" id="wsu:WS1648"/>
<evidence type="ECO:0000256" key="3">
    <source>
        <dbReference type="ARBA" id="ARBA00023239"/>
    </source>
</evidence>
<keyword evidence="2 4" id="KW-0648">Protein biosynthesis</keyword>
<gene>
    <name evidence="6" type="ordered locus">WS1648</name>
</gene>